<dbReference type="AlphaFoldDB" id="A0A815UYT6"/>
<gene>
    <name evidence="1" type="ORF">JYZ213_LOCUS45032</name>
</gene>
<dbReference type="EMBL" id="CAJNOG010003306">
    <property type="protein sequence ID" value="CAF1529175.1"/>
    <property type="molecule type" value="Genomic_DNA"/>
</dbReference>
<dbReference type="Proteomes" id="UP000663845">
    <property type="component" value="Unassembled WGS sequence"/>
</dbReference>
<evidence type="ECO:0000313" key="1">
    <source>
        <dbReference type="EMBL" id="CAF1529175.1"/>
    </source>
</evidence>
<organism evidence="1 2">
    <name type="scientific">Adineta steineri</name>
    <dbReference type="NCBI Taxonomy" id="433720"/>
    <lineage>
        <taxon>Eukaryota</taxon>
        <taxon>Metazoa</taxon>
        <taxon>Spiralia</taxon>
        <taxon>Gnathifera</taxon>
        <taxon>Rotifera</taxon>
        <taxon>Eurotatoria</taxon>
        <taxon>Bdelloidea</taxon>
        <taxon>Adinetida</taxon>
        <taxon>Adinetidae</taxon>
        <taxon>Adineta</taxon>
    </lineage>
</organism>
<reference evidence="1" key="1">
    <citation type="submission" date="2021-02" db="EMBL/GenBank/DDBJ databases">
        <authorList>
            <person name="Nowell W R."/>
        </authorList>
    </citation>
    <scope>NUCLEOTIDE SEQUENCE</scope>
</reference>
<evidence type="ECO:0000313" key="2">
    <source>
        <dbReference type="Proteomes" id="UP000663845"/>
    </source>
</evidence>
<proteinExistence type="predicted"/>
<comment type="caution">
    <text evidence="1">The sequence shown here is derived from an EMBL/GenBank/DDBJ whole genome shotgun (WGS) entry which is preliminary data.</text>
</comment>
<sequence length="66" mass="7318">IEDGDGGEPPAADETILERFQRETAVLFGALATLQHQGVARTPMNRLTSMDELPDVDFLNMFQPDE</sequence>
<protein>
    <submittedName>
        <fullName evidence="1">Uncharacterized protein</fullName>
    </submittedName>
</protein>
<feature type="non-terminal residue" evidence="1">
    <location>
        <position position="1"/>
    </location>
</feature>
<name>A0A815UYT6_9BILA</name>
<accession>A0A815UYT6</accession>